<dbReference type="EMBL" id="WJXW01000015">
    <property type="protein sequence ID" value="KAF9730204.1"/>
    <property type="molecule type" value="Genomic_DNA"/>
</dbReference>
<proteinExistence type="inferred from homology"/>
<dbReference type="InterPro" id="IPR036188">
    <property type="entry name" value="FAD/NAD-bd_sf"/>
</dbReference>
<evidence type="ECO:0000256" key="5">
    <source>
        <dbReference type="ARBA" id="ARBA00022857"/>
    </source>
</evidence>
<keyword evidence="5" id="KW-0521">NADP</keyword>
<keyword evidence="8" id="KW-1185">Reference proteome</keyword>
<reference evidence="7" key="1">
    <citation type="journal article" date="2020" name="Mol. Plant Microbe Interact.">
        <title>Genome Sequence of the Biocontrol Agent Coniothyrium minitans strain Conio (IMI 134523).</title>
        <authorList>
            <person name="Patel D."/>
            <person name="Shittu T.A."/>
            <person name="Baroncelli R."/>
            <person name="Muthumeenakshi S."/>
            <person name="Osborne T.H."/>
            <person name="Janganan T.K."/>
            <person name="Sreenivasaprasad S."/>
        </authorList>
    </citation>
    <scope>NUCLEOTIDE SEQUENCE</scope>
    <source>
        <strain evidence="7">Conio</strain>
    </source>
</reference>
<sequence length="640" mass="72376">MGNIPDPSQAQPIDPNDFDKAAIIKKYNEERDKRLRADGQSQYVDLHTLPRFKNFITDAWIERDNRPLGPTPRDGDRVEILIIGAGWSGLVYAVRLLQAGFKLEDIRIVDYAGGFGGTWYWNRYPGLSCDTESYIYMPLLEETDYVPKSKYAGGEELREHAQRIVKKFNLDKSAWLRQQVTSLDWNDNTKEWSTRLVPHLEPGNAGEPITVQSRFVILATGLTFYPHIPQVSGIESFKGPCFHTARWDYNVTGGTSAQPDMVNLKDMRVGILGTGATAVQAVPQLAKWSKELYVFQRTPSGVAPRNNKPTDPEWARTINSQKGWQRERTSNFNHYIMNSPEKPSINLIDDEWTRVPAYSAVVGTEGLDIQTPEKIQERVDELFTLDVPRQERIRKRVEETVKDPETAEKLKPWYSSWCKRPCFHDDYLPSFNQPNVKLIDTAGKGIDRITETGIVIDDQEHKIDMLILSTGYRSMWTLSPGARVNIDVKGRDGRSLDKKWQDGMSMLHGMTSHDFPNLFWPALNGSGQSSNYTFAVELGAQYVADILSYSAANKLVNKENAEEEWTQVIVSQAGAFAAMVSCTPSNVNGEGEMTTITSPEKRAKKARLSLYVHGPEAFLELVTKWRASREFIGLEIASIN</sequence>
<dbReference type="AlphaFoldDB" id="A0A9P6G9L3"/>
<organism evidence="7 8">
    <name type="scientific">Paraphaeosphaeria minitans</name>
    <dbReference type="NCBI Taxonomy" id="565426"/>
    <lineage>
        <taxon>Eukaryota</taxon>
        <taxon>Fungi</taxon>
        <taxon>Dikarya</taxon>
        <taxon>Ascomycota</taxon>
        <taxon>Pezizomycotina</taxon>
        <taxon>Dothideomycetes</taxon>
        <taxon>Pleosporomycetidae</taxon>
        <taxon>Pleosporales</taxon>
        <taxon>Massarineae</taxon>
        <taxon>Didymosphaeriaceae</taxon>
        <taxon>Paraphaeosphaeria</taxon>
    </lineage>
</organism>
<comment type="similarity">
    <text evidence="2">Belongs to the FAD-binding monooxygenase family.</text>
</comment>
<dbReference type="SUPFAM" id="SSF51905">
    <property type="entry name" value="FAD/NAD(P)-binding domain"/>
    <property type="match status" value="2"/>
</dbReference>
<evidence type="ECO:0000256" key="6">
    <source>
        <dbReference type="ARBA" id="ARBA00023002"/>
    </source>
</evidence>
<evidence type="ECO:0000256" key="3">
    <source>
        <dbReference type="ARBA" id="ARBA00022630"/>
    </source>
</evidence>
<dbReference type="PANTHER" id="PTHR43098">
    <property type="entry name" value="L-ORNITHINE N(5)-MONOOXYGENASE-RELATED"/>
    <property type="match status" value="1"/>
</dbReference>
<comment type="caution">
    <text evidence="7">The sequence shown here is derived from an EMBL/GenBank/DDBJ whole genome shotgun (WGS) entry which is preliminary data.</text>
</comment>
<keyword evidence="6" id="KW-0560">Oxidoreductase</keyword>
<evidence type="ECO:0000313" key="8">
    <source>
        <dbReference type="Proteomes" id="UP000756921"/>
    </source>
</evidence>
<evidence type="ECO:0000256" key="1">
    <source>
        <dbReference type="ARBA" id="ARBA00001974"/>
    </source>
</evidence>
<dbReference type="OrthoDB" id="66881at2759"/>
<keyword evidence="7" id="KW-0503">Monooxygenase</keyword>
<gene>
    <name evidence="7" type="ORF">PMIN01_12137</name>
</gene>
<accession>A0A9P6G9L3</accession>
<evidence type="ECO:0000256" key="4">
    <source>
        <dbReference type="ARBA" id="ARBA00022827"/>
    </source>
</evidence>
<keyword evidence="4" id="KW-0274">FAD</keyword>
<dbReference type="Pfam" id="PF13450">
    <property type="entry name" value="NAD_binding_8"/>
    <property type="match status" value="1"/>
</dbReference>
<dbReference type="PANTHER" id="PTHR43098:SF2">
    <property type="entry name" value="FAD-BINDING MONOOXYGENASE AUSB-RELATED"/>
    <property type="match status" value="1"/>
</dbReference>
<dbReference type="Gene3D" id="3.50.50.60">
    <property type="entry name" value="FAD/NAD(P)-binding domain"/>
    <property type="match status" value="3"/>
</dbReference>
<protein>
    <submittedName>
        <fullName evidence="7">Monooxygenase</fullName>
    </submittedName>
</protein>
<dbReference type="InterPro" id="IPR050775">
    <property type="entry name" value="FAD-binding_Monooxygenases"/>
</dbReference>
<name>A0A9P6G9L3_9PLEO</name>
<evidence type="ECO:0000256" key="2">
    <source>
        <dbReference type="ARBA" id="ARBA00010139"/>
    </source>
</evidence>
<keyword evidence="3" id="KW-0285">Flavoprotein</keyword>
<dbReference type="GO" id="GO:0004497">
    <property type="term" value="F:monooxygenase activity"/>
    <property type="evidence" value="ECO:0007669"/>
    <property type="project" value="UniProtKB-KW"/>
</dbReference>
<comment type="cofactor">
    <cofactor evidence="1">
        <name>FAD</name>
        <dbReference type="ChEBI" id="CHEBI:57692"/>
    </cofactor>
</comment>
<dbReference type="Proteomes" id="UP000756921">
    <property type="component" value="Unassembled WGS sequence"/>
</dbReference>
<evidence type="ECO:0000313" key="7">
    <source>
        <dbReference type="EMBL" id="KAF9730204.1"/>
    </source>
</evidence>